<evidence type="ECO:0000256" key="3">
    <source>
        <dbReference type="ARBA" id="ARBA00022989"/>
    </source>
</evidence>
<feature type="domain" description="DUF1232" evidence="6">
    <location>
        <begin position="65"/>
        <end position="99"/>
    </location>
</feature>
<protein>
    <submittedName>
        <fullName evidence="7">Uncharacterized membrane protein YkvA (DUF1232 family)</fullName>
    </submittedName>
</protein>
<evidence type="ECO:0000256" key="2">
    <source>
        <dbReference type="ARBA" id="ARBA00022692"/>
    </source>
</evidence>
<sequence length="148" mass="15780">MSEAWQVALGVLAGLLVAWLALVVALLVGRPGGRTLTEALRLLPDLLRLVARLARDRTLPRSLRVRLGLLVAYLAFPLDLIPDVVPVLGYADDVIVVVWVLRSVLRVAGEGPIRAHWPGTSDGCEAVLRIARSRRRGDGASAPAGSGP</sequence>
<evidence type="ECO:0000313" key="7">
    <source>
        <dbReference type="EMBL" id="MDQ0425365.1"/>
    </source>
</evidence>
<dbReference type="RefSeq" id="WP_070319017.1">
    <property type="nucleotide sequence ID" value="NZ_JAUSVM010000001.1"/>
</dbReference>
<comment type="subcellular location">
    <subcellularLocation>
        <location evidence="1">Endomembrane system</location>
        <topology evidence="1">Multi-pass membrane protein</topology>
    </subcellularLocation>
</comment>
<feature type="transmembrane region" description="Helical" evidence="5">
    <location>
        <begin position="6"/>
        <end position="28"/>
    </location>
</feature>
<keyword evidence="8" id="KW-1185">Reference proteome</keyword>
<proteinExistence type="predicted"/>
<comment type="caution">
    <text evidence="7">The sequence shown here is derived from an EMBL/GenBank/DDBJ whole genome shotgun (WGS) entry which is preliminary data.</text>
</comment>
<name>A0ABU0GL70_9CELL</name>
<evidence type="ECO:0000313" key="8">
    <source>
        <dbReference type="Proteomes" id="UP001240250"/>
    </source>
</evidence>
<dbReference type="EMBL" id="JAUSVM010000001">
    <property type="protein sequence ID" value="MDQ0425365.1"/>
    <property type="molecule type" value="Genomic_DNA"/>
</dbReference>
<reference evidence="7 8" key="1">
    <citation type="submission" date="2023-07" db="EMBL/GenBank/DDBJ databases">
        <title>Sequencing the genomes of 1000 actinobacteria strains.</title>
        <authorList>
            <person name="Klenk H.-P."/>
        </authorList>
    </citation>
    <scope>NUCLEOTIDE SEQUENCE [LARGE SCALE GENOMIC DNA]</scope>
    <source>
        <strain evidence="7 8">DSM 14785</strain>
    </source>
</reference>
<evidence type="ECO:0000256" key="5">
    <source>
        <dbReference type="SAM" id="Phobius"/>
    </source>
</evidence>
<gene>
    <name evidence="7" type="ORF">JO380_001746</name>
</gene>
<dbReference type="Pfam" id="PF06803">
    <property type="entry name" value="DUF1232"/>
    <property type="match status" value="1"/>
</dbReference>
<evidence type="ECO:0000256" key="4">
    <source>
        <dbReference type="ARBA" id="ARBA00023136"/>
    </source>
</evidence>
<keyword evidence="4 5" id="KW-0472">Membrane</keyword>
<keyword evidence="2 5" id="KW-0812">Transmembrane</keyword>
<accession>A0ABU0GL70</accession>
<evidence type="ECO:0000259" key="6">
    <source>
        <dbReference type="Pfam" id="PF06803"/>
    </source>
</evidence>
<keyword evidence="3 5" id="KW-1133">Transmembrane helix</keyword>
<evidence type="ECO:0000256" key="1">
    <source>
        <dbReference type="ARBA" id="ARBA00004127"/>
    </source>
</evidence>
<dbReference type="InterPro" id="IPR010652">
    <property type="entry name" value="DUF1232"/>
</dbReference>
<organism evidence="7 8">
    <name type="scientific">Cellulomonas iranensis</name>
    <dbReference type="NCBI Taxonomy" id="76862"/>
    <lineage>
        <taxon>Bacteria</taxon>
        <taxon>Bacillati</taxon>
        <taxon>Actinomycetota</taxon>
        <taxon>Actinomycetes</taxon>
        <taxon>Micrococcales</taxon>
        <taxon>Cellulomonadaceae</taxon>
        <taxon>Cellulomonas</taxon>
    </lineage>
</organism>
<dbReference type="Proteomes" id="UP001240250">
    <property type="component" value="Unassembled WGS sequence"/>
</dbReference>